<dbReference type="Pfam" id="PF19877">
    <property type="entry name" value="DUF6350"/>
    <property type="match status" value="1"/>
</dbReference>
<organism evidence="3 4">
    <name type="scientific">Actinopolyspora saharensis</name>
    <dbReference type="NCBI Taxonomy" id="995062"/>
    <lineage>
        <taxon>Bacteria</taxon>
        <taxon>Bacillati</taxon>
        <taxon>Actinomycetota</taxon>
        <taxon>Actinomycetes</taxon>
        <taxon>Actinopolysporales</taxon>
        <taxon>Actinopolysporaceae</taxon>
        <taxon>Actinopolyspora</taxon>
    </lineage>
</organism>
<feature type="transmembrane region" description="Helical" evidence="2">
    <location>
        <begin position="279"/>
        <end position="296"/>
    </location>
</feature>
<sequence>MTDTFDRVTALDSAQIDAAQNDDAAQNNAAQNNAAQNNAAQNNAAQNNAAQNNAAQNNAAEPGVTARQWVRAIRETLLASVLVLVSGYLGVVVLLWCVVGSAPRAELAWPAVLVAAVPGWLAAFQIPLHIQGAPLTALPLLPTALAATLIAWAAAKVARRARLRKPEQLLPVIVVMGLSHALLGLSFALLLGTDGSPVRAAPWRAFAHCGATASLAAFVGTVDRCGVLYLLWQRLSRPTWLALRAGVLASALVVAAGALVFLGAFCASLPELQERSAELGSVGAGLGASLLAVLYVPNAVVGGWSFATGAGFTMGETTFTPFGGALPEPLPVLPLFGVLPAEPPPGWLAGVLAVPALVGVALGVHCTRGTTREDGRMRVLALATVPVALFVLSLALLAGGGLGGSHGPLGLRPVLAALATVGWVATGGGSTVWLLGARSPADREQDAVGAPWADPKRSGSEERDESAEWDPAEESAEVSEPPEGQDPPEDEGPAEADPSEEELLEVEDPDADRDVEEVDDAGTPESDEAVPVGVRGDDSSTGSGADPYGVAATSEAGPG</sequence>
<evidence type="ECO:0000313" key="3">
    <source>
        <dbReference type="EMBL" id="SDR15534.1"/>
    </source>
</evidence>
<feature type="compositionally biased region" description="Acidic residues" evidence="1">
    <location>
        <begin position="486"/>
        <end position="528"/>
    </location>
</feature>
<evidence type="ECO:0000313" key="4">
    <source>
        <dbReference type="Proteomes" id="UP000199301"/>
    </source>
</evidence>
<keyword evidence="2" id="KW-0472">Membrane</keyword>
<feature type="transmembrane region" description="Helical" evidence="2">
    <location>
        <begin position="347"/>
        <end position="367"/>
    </location>
</feature>
<name>A0A1H1GQQ8_9ACTN</name>
<gene>
    <name evidence="3" type="ORF">SAMN04489718_3806</name>
</gene>
<proteinExistence type="predicted"/>
<feature type="transmembrane region" description="Helical" evidence="2">
    <location>
        <begin position="77"/>
        <end position="101"/>
    </location>
</feature>
<keyword evidence="2" id="KW-0812">Transmembrane</keyword>
<dbReference type="EMBL" id="FNKO01000002">
    <property type="protein sequence ID" value="SDR15534.1"/>
    <property type="molecule type" value="Genomic_DNA"/>
</dbReference>
<feature type="transmembrane region" description="Helical" evidence="2">
    <location>
        <begin position="203"/>
        <end position="222"/>
    </location>
</feature>
<accession>A0A1H1GQQ8</accession>
<dbReference type="Proteomes" id="UP000199301">
    <property type="component" value="Unassembled WGS sequence"/>
</dbReference>
<dbReference type="STRING" id="995062.SAMN04489718_3806"/>
<feature type="transmembrane region" description="Helical" evidence="2">
    <location>
        <begin position="414"/>
        <end position="435"/>
    </location>
</feature>
<feature type="compositionally biased region" description="Acidic residues" evidence="1">
    <location>
        <begin position="462"/>
        <end position="477"/>
    </location>
</feature>
<feature type="transmembrane region" description="Helical" evidence="2">
    <location>
        <begin position="169"/>
        <end position="191"/>
    </location>
</feature>
<dbReference type="AlphaFoldDB" id="A0A1H1GQQ8"/>
<evidence type="ECO:0000256" key="1">
    <source>
        <dbReference type="SAM" id="MobiDB-lite"/>
    </source>
</evidence>
<keyword evidence="4" id="KW-1185">Reference proteome</keyword>
<evidence type="ECO:0000256" key="2">
    <source>
        <dbReference type="SAM" id="Phobius"/>
    </source>
</evidence>
<keyword evidence="2" id="KW-1133">Transmembrane helix</keyword>
<protein>
    <submittedName>
        <fullName evidence="3">Uncharacterized protein</fullName>
    </submittedName>
</protein>
<feature type="transmembrane region" description="Helical" evidence="2">
    <location>
        <begin position="135"/>
        <end position="154"/>
    </location>
</feature>
<feature type="transmembrane region" description="Helical" evidence="2">
    <location>
        <begin position="242"/>
        <end position="267"/>
    </location>
</feature>
<reference evidence="4" key="1">
    <citation type="submission" date="2016-10" db="EMBL/GenBank/DDBJ databases">
        <authorList>
            <person name="Varghese N."/>
            <person name="Submissions S."/>
        </authorList>
    </citation>
    <scope>NUCLEOTIDE SEQUENCE [LARGE SCALE GENOMIC DNA]</scope>
    <source>
        <strain evidence="4">DSM 45459</strain>
    </source>
</reference>
<dbReference type="InterPro" id="IPR045931">
    <property type="entry name" value="DUF6350"/>
</dbReference>
<feature type="region of interest" description="Disordered" evidence="1">
    <location>
        <begin position="443"/>
        <end position="559"/>
    </location>
</feature>
<feature type="transmembrane region" description="Helical" evidence="2">
    <location>
        <begin position="379"/>
        <end position="402"/>
    </location>
</feature>